<feature type="domain" description="Bacterial sugar transferase" evidence="10">
    <location>
        <begin position="363"/>
        <end position="553"/>
    </location>
</feature>
<comment type="subcellular location">
    <subcellularLocation>
        <location evidence="2">Cell membrane</location>
    </subcellularLocation>
    <subcellularLocation>
        <location evidence="1">Membrane</location>
        <topology evidence="1">Multi-pass membrane protein</topology>
    </subcellularLocation>
</comment>
<reference evidence="11 12" key="1">
    <citation type="journal article" date="2017" name="BMC Genomics">
        <title>Comparative genomic and phylogenomic analyses of the Bifidobacteriaceae family.</title>
        <authorList>
            <person name="Lugli G.A."/>
            <person name="Milani C."/>
            <person name="Turroni F."/>
            <person name="Duranti S."/>
            <person name="Mancabelli L."/>
            <person name="Mangifesta M."/>
            <person name="Ferrario C."/>
            <person name="Modesto M."/>
            <person name="Mattarelli P."/>
            <person name="Jiri K."/>
            <person name="van Sinderen D."/>
            <person name="Ventura M."/>
        </authorList>
    </citation>
    <scope>NUCLEOTIDE SEQUENCE [LARGE SCALE GENOMIC DNA]</scope>
    <source>
        <strain evidence="11 12">DSM 22924</strain>
    </source>
</reference>
<gene>
    <name evidence="11" type="ORF">BOCO_1009</name>
</gene>
<keyword evidence="4" id="KW-1003">Cell membrane</keyword>
<protein>
    <submittedName>
        <fullName evidence="11">Exopolysaccharide biosynthesis polyprenyl glycosylphosphotransferase</fullName>
    </submittedName>
</protein>
<dbReference type="PANTHER" id="PTHR30576">
    <property type="entry name" value="COLANIC BIOSYNTHESIS UDP-GLUCOSE LIPID CARRIER TRANSFERASE"/>
    <property type="match status" value="1"/>
</dbReference>
<comment type="caution">
    <text evidence="11">The sequence shown here is derived from an EMBL/GenBank/DDBJ whole genome shotgun (WGS) entry which is preliminary data.</text>
</comment>
<feature type="transmembrane region" description="Helical" evidence="9">
    <location>
        <begin position="61"/>
        <end position="83"/>
    </location>
</feature>
<name>A0A261EQR1_9BIFI</name>
<keyword evidence="7 9" id="KW-1133">Transmembrane helix</keyword>
<evidence type="ECO:0000256" key="4">
    <source>
        <dbReference type="ARBA" id="ARBA00022475"/>
    </source>
</evidence>
<evidence type="ECO:0000256" key="2">
    <source>
        <dbReference type="ARBA" id="ARBA00004236"/>
    </source>
</evidence>
<dbReference type="PANTHER" id="PTHR30576:SF4">
    <property type="entry name" value="UNDECAPRENYL-PHOSPHATE GALACTOSE PHOSPHOTRANSFERASE"/>
    <property type="match status" value="1"/>
</dbReference>
<dbReference type="GO" id="GO:0016780">
    <property type="term" value="F:phosphotransferase activity, for other substituted phosphate groups"/>
    <property type="evidence" value="ECO:0007669"/>
    <property type="project" value="TreeGrafter"/>
</dbReference>
<comment type="similarity">
    <text evidence="3">Belongs to the bacterial sugar transferase family.</text>
</comment>
<dbReference type="RefSeq" id="WP_094723025.1">
    <property type="nucleotide sequence ID" value="NZ_MWWS01000005.1"/>
</dbReference>
<dbReference type="InterPro" id="IPR017475">
    <property type="entry name" value="EPS_sugar_tfrase"/>
</dbReference>
<feature type="transmembrane region" description="Helical" evidence="9">
    <location>
        <begin position="103"/>
        <end position="122"/>
    </location>
</feature>
<keyword evidence="8 9" id="KW-0472">Membrane</keyword>
<evidence type="ECO:0000256" key="7">
    <source>
        <dbReference type="ARBA" id="ARBA00022989"/>
    </source>
</evidence>
<evidence type="ECO:0000256" key="3">
    <source>
        <dbReference type="ARBA" id="ARBA00006464"/>
    </source>
</evidence>
<dbReference type="EMBL" id="MWWS01000005">
    <property type="protein sequence ID" value="OZG49200.1"/>
    <property type="molecule type" value="Genomic_DNA"/>
</dbReference>
<evidence type="ECO:0000313" key="11">
    <source>
        <dbReference type="EMBL" id="OZG49200.1"/>
    </source>
</evidence>
<accession>A0A261EQR1</accession>
<evidence type="ECO:0000256" key="6">
    <source>
        <dbReference type="ARBA" id="ARBA00022692"/>
    </source>
</evidence>
<dbReference type="NCBIfam" id="TIGR03025">
    <property type="entry name" value="EPS_sugtrans"/>
    <property type="match status" value="1"/>
</dbReference>
<proteinExistence type="inferred from homology"/>
<evidence type="ECO:0000313" key="12">
    <source>
        <dbReference type="Proteomes" id="UP000216004"/>
    </source>
</evidence>
<keyword evidence="6 9" id="KW-0812">Transmembrane</keyword>
<dbReference type="Proteomes" id="UP000216004">
    <property type="component" value="Unassembled WGS sequence"/>
</dbReference>
<sequence length="558" mass="61489">MEVSPSHTGMEESAHTFNTVTAYTMDSPQTSRSSTPRFTNQLFDQADEFHPAIQQIKKTPLWSYMFVGSMVAVDVVAMLLALLVCVSVNPSALSSLALRMHPVVFTVIQCGIWVLCLLLCGTYHRHVMSEGYELYTKIINAALLTIAVTSCLAYILKLDLPRISVIIAPLLACIAELLARWQMRRGLHKWRSRGQCKYQAVIVGSPDGIDAMLAKLNRSKASGYLPIAVCPIAPDPNGTDGGVIPVPYHGRTQSTENTNAKDGNKSQPGNEAFNLPVITYNSHLPRAAESRGAQIIIIADVITRDSEIMHTLPLAVESLGIELAVSISVADIGAHRIDLDYSGDQPIMIATLPQYSTTTRFIKRLVDIIGSTIALIVSGPLVILPAAIAIKLEDHGPVFYKQKRIGRNEVPFDCYKLRSMSVNADKMDATVAETDGQQLGALFKVKDDPRVTKVGKFIRKYSIDEFPQFWNVLKGDMSLVGPRPQRQYEVDCYGPLYSTRLLVRPGITGPWQISGRSDLSQEEAEQLDVSYIQRWSITGDLAIIAKTFVAVLKHQGSY</sequence>
<dbReference type="AlphaFoldDB" id="A0A261EQR1"/>
<dbReference type="GO" id="GO:0005886">
    <property type="term" value="C:plasma membrane"/>
    <property type="evidence" value="ECO:0007669"/>
    <property type="project" value="UniProtKB-SubCell"/>
</dbReference>
<evidence type="ECO:0000256" key="9">
    <source>
        <dbReference type="SAM" id="Phobius"/>
    </source>
</evidence>
<dbReference type="Pfam" id="PF13727">
    <property type="entry name" value="CoA_binding_3"/>
    <property type="match status" value="1"/>
</dbReference>
<feature type="transmembrane region" description="Helical" evidence="9">
    <location>
        <begin position="365"/>
        <end position="388"/>
    </location>
</feature>
<evidence type="ECO:0000256" key="5">
    <source>
        <dbReference type="ARBA" id="ARBA00022679"/>
    </source>
</evidence>
<keyword evidence="5 11" id="KW-0808">Transferase</keyword>
<keyword evidence="12" id="KW-1185">Reference proteome</keyword>
<organism evidence="11 12">
    <name type="scientific">Bombiscardovia coagulans</name>
    <dbReference type="NCBI Taxonomy" id="686666"/>
    <lineage>
        <taxon>Bacteria</taxon>
        <taxon>Bacillati</taxon>
        <taxon>Actinomycetota</taxon>
        <taxon>Actinomycetes</taxon>
        <taxon>Bifidobacteriales</taxon>
        <taxon>Bifidobacteriaceae</taxon>
        <taxon>Bombiscardovia</taxon>
    </lineage>
</organism>
<feature type="transmembrane region" description="Helical" evidence="9">
    <location>
        <begin position="162"/>
        <end position="181"/>
    </location>
</feature>
<evidence type="ECO:0000259" key="10">
    <source>
        <dbReference type="Pfam" id="PF02397"/>
    </source>
</evidence>
<dbReference type="OrthoDB" id="9808602at2"/>
<feature type="transmembrane region" description="Helical" evidence="9">
    <location>
        <begin position="134"/>
        <end position="156"/>
    </location>
</feature>
<dbReference type="Pfam" id="PF02397">
    <property type="entry name" value="Bac_transf"/>
    <property type="match status" value="1"/>
</dbReference>
<dbReference type="InterPro" id="IPR003362">
    <property type="entry name" value="Bact_transf"/>
</dbReference>
<evidence type="ECO:0000256" key="8">
    <source>
        <dbReference type="ARBA" id="ARBA00023136"/>
    </source>
</evidence>
<evidence type="ECO:0000256" key="1">
    <source>
        <dbReference type="ARBA" id="ARBA00004141"/>
    </source>
</evidence>